<dbReference type="InterPro" id="IPR004396">
    <property type="entry name" value="ATPase_YchF/OLA1"/>
</dbReference>
<dbReference type="GO" id="GO:0016887">
    <property type="term" value="F:ATP hydrolysis activity"/>
    <property type="evidence" value="ECO:0007669"/>
    <property type="project" value="InterPro"/>
</dbReference>
<dbReference type="PANTHER" id="PTHR23305">
    <property type="entry name" value="OBG GTPASE FAMILY"/>
    <property type="match status" value="1"/>
</dbReference>
<dbReference type="Pfam" id="PF01926">
    <property type="entry name" value="MMR_HSR1"/>
    <property type="match status" value="1"/>
</dbReference>
<sequence length="362" mass="40041">MKTIRYLSHTTRLLAKSTSTPKVLGRASNNLSVGLVGLANVGKSTFFQALTKSTLGNPANYPFATIEPEKSIVLVPSDKLTHYAKLYSSQKTVPTNLTIWDIAGLVRNASSGAGLGNKFLNDIRQVDGILQIVRGFVDDEIVHIEDNKVDPVRDLVIVNDELILKDLEIIESEIERVNKMKNKPGIDVINGLNLLTAKPTVYLLNVSKEDYESGNNQFYKEVDQWIATNSPNDKLIMFSAEYETALNNPEESLGTGSAIGTVVEEMRSVLSLISFFTCGEMEARQWTIRKGSTAPEAAGLIHTDLQKTFINSIVYKWDDLKQLDTFDESKLKSQGKQHKCGKKYIVEEGDVLIIKAGSGKAR</sequence>
<dbReference type="InterPro" id="IPR012675">
    <property type="entry name" value="Beta-grasp_dom_sf"/>
</dbReference>
<dbReference type="PRINTS" id="PR00326">
    <property type="entry name" value="GTP1OBG"/>
</dbReference>
<evidence type="ECO:0000256" key="2">
    <source>
        <dbReference type="ARBA" id="ARBA00022840"/>
    </source>
</evidence>
<dbReference type="PROSITE" id="PS51880">
    <property type="entry name" value="TGS"/>
    <property type="match status" value="1"/>
</dbReference>
<dbReference type="InterPro" id="IPR031167">
    <property type="entry name" value="G_OBG"/>
</dbReference>
<name>A0A8H6BXQ5_CANAX</name>
<dbReference type="GO" id="GO:0005525">
    <property type="term" value="F:GTP binding"/>
    <property type="evidence" value="ECO:0007669"/>
    <property type="project" value="InterPro"/>
</dbReference>
<evidence type="ECO:0008006" key="7">
    <source>
        <dbReference type="Google" id="ProtNLM"/>
    </source>
</evidence>
<feature type="domain" description="OBG-type G" evidence="3">
    <location>
        <begin position="31"/>
        <end position="258"/>
    </location>
</feature>
<evidence type="ECO:0000313" key="6">
    <source>
        <dbReference type="Proteomes" id="UP000536275"/>
    </source>
</evidence>
<comment type="caution">
    <text evidence="5">The sequence shown here is derived from an EMBL/GenBank/DDBJ whole genome shotgun (WGS) entry which is preliminary data.</text>
</comment>
<gene>
    <name evidence="5" type="ORF">FOB64_002867</name>
</gene>
<dbReference type="Proteomes" id="UP000536275">
    <property type="component" value="Unassembled WGS sequence"/>
</dbReference>
<dbReference type="GO" id="GO:0005524">
    <property type="term" value="F:ATP binding"/>
    <property type="evidence" value="ECO:0007669"/>
    <property type="project" value="UniProtKB-KW"/>
</dbReference>
<dbReference type="Gene3D" id="3.10.20.30">
    <property type="match status" value="2"/>
</dbReference>
<evidence type="ECO:0000259" key="4">
    <source>
        <dbReference type="PROSITE" id="PS51880"/>
    </source>
</evidence>
<dbReference type="InterPro" id="IPR006073">
    <property type="entry name" value="GTP-bd"/>
</dbReference>
<dbReference type="InterPro" id="IPR012676">
    <property type="entry name" value="TGS-like"/>
</dbReference>
<dbReference type="InterPro" id="IPR004095">
    <property type="entry name" value="TGS"/>
</dbReference>
<protein>
    <recommendedName>
        <fullName evidence="7">OBG-type G domain-containing protein</fullName>
    </recommendedName>
</protein>
<dbReference type="PANTHER" id="PTHR23305:SF9">
    <property type="entry name" value="OBG-LIKE ATPASE HOMOLOG"/>
    <property type="match status" value="1"/>
</dbReference>
<evidence type="ECO:0000256" key="1">
    <source>
        <dbReference type="ARBA" id="ARBA00022741"/>
    </source>
</evidence>
<feature type="domain" description="TGS" evidence="4">
    <location>
        <begin position="271"/>
        <end position="356"/>
    </location>
</feature>
<dbReference type="SUPFAM" id="SSF81271">
    <property type="entry name" value="TGS-like"/>
    <property type="match status" value="1"/>
</dbReference>
<dbReference type="PROSITE" id="PS51710">
    <property type="entry name" value="G_OBG"/>
    <property type="match status" value="1"/>
</dbReference>
<evidence type="ECO:0000313" key="5">
    <source>
        <dbReference type="EMBL" id="KAF6069788.1"/>
    </source>
</evidence>
<accession>A0A8H6BXQ5</accession>
<dbReference type="EMBL" id="JABWAD010000030">
    <property type="protein sequence ID" value="KAF6069788.1"/>
    <property type="molecule type" value="Genomic_DNA"/>
</dbReference>
<dbReference type="SUPFAM" id="SSF52540">
    <property type="entry name" value="P-loop containing nucleoside triphosphate hydrolases"/>
    <property type="match status" value="1"/>
</dbReference>
<dbReference type="FunFam" id="3.10.20.30:FF:000001">
    <property type="entry name" value="Ribosome-binding ATPase YchF"/>
    <property type="match status" value="1"/>
</dbReference>
<proteinExistence type="predicted"/>
<evidence type="ECO:0000259" key="3">
    <source>
        <dbReference type="PROSITE" id="PS51710"/>
    </source>
</evidence>
<keyword evidence="1" id="KW-0547">Nucleotide-binding</keyword>
<reference evidence="5 6" key="1">
    <citation type="submission" date="2020-03" db="EMBL/GenBank/DDBJ databases">
        <title>FDA dAtabase for Regulatory Grade micrObial Sequences (FDA-ARGOS): Supporting development and validation of Infectious Disease Dx tests.</title>
        <authorList>
            <person name="Campos J."/>
            <person name="Goldberg B."/>
            <person name="Tallon L."/>
            <person name="Sadzewicz L."/>
            <person name="Vavikolanu K."/>
            <person name="Mehta A."/>
            <person name="Aluvathingal J."/>
            <person name="Nadendla S."/>
            <person name="Nandy P."/>
            <person name="Geyer C."/>
            <person name="Yan Y."/>
            <person name="Sichtig H."/>
        </authorList>
    </citation>
    <scope>NUCLEOTIDE SEQUENCE [LARGE SCALE GENOMIC DNA]</scope>
    <source>
        <strain evidence="5 6">FDAARGOS_656</strain>
    </source>
</reference>
<dbReference type="Pfam" id="PF06071">
    <property type="entry name" value="YchF-GTPase_C"/>
    <property type="match status" value="1"/>
</dbReference>
<dbReference type="Gene3D" id="1.10.150.300">
    <property type="entry name" value="TGS-like domain"/>
    <property type="match status" value="2"/>
</dbReference>
<dbReference type="Gene3D" id="3.40.50.300">
    <property type="entry name" value="P-loop containing nucleotide triphosphate hydrolases"/>
    <property type="match status" value="2"/>
</dbReference>
<dbReference type="InterPro" id="IPR013029">
    <property type="entry name" value="YchF_C"/>
</dbReference>
<dbReference type="InterPro" id="IPR023192">
    <property type="entry name" value="TGS-like_dom_sf"/>
</dbReference>
<dbReference type="GO" id="GO:0005737">
    <property type="term" value="C:cytoplasm"/>
    <property type="evidence" value="ECO:0007669"/>
    <property type="project" value="TreeGrafter"/>
</dbReference>
<dbReference type="InterPro" id="IPR027417">
    <property type="entry name" value="P-loop_NTPase"/>
</dbReference>
<dbReference type="PIRSF" id="PIRSF006641">
    <property type="entry name" value="CHP00092"/>
    <property type="match status" value="1"/>
</dbReference>
<organism evidence="5 6">
    <name type="scientific">Candida albicans</name>
    <name type="common">Yeast</name>
    <dbReference type="NCBI Taxonomy" id="5476"/>
    <lineage>
        <taxon>Eukaryota</taxon>
        <taxon>Fungi</taxon>
        <taxon>Dikarya</taxon>
        <taxon>Ascomycota</taxon>
        <taxon>Saccharomycotina</taxon>
        <taxon>Pichiomycetes</taxon>
        <taxon>Debaryomycetaceae</taxon>
        <taxon>Candida/Lodderomyces clade</taxon>
        <taxon>Candida</taxon>
    </lineage>
</organism>
<keyword evidence="2" id="KW-0067">ATP-binding</keyword>
<dbReference type="AlphaFoldDB" id="A0A8H6BXQ5"/>